<dbReference type="InterPro" id="IPR050903">
    <property type="entry name" value="Bact_Chemotaxis_MeTrfase"/>
</dbReference>
<dbReference type="SUPFAM" id="SSF47757">
    <property type="entry name" value="Chemotaxis receptor methyltransferase CheR, N-terminal domain"/>
    <property type="match status" value="1"/>
</dbReference>
<evidence type="ECO:0000256" key="4">
    <source>
        <dbReference type="ARBA" id="ARBA00022679"/>
    </source>
</evidence>
<evidence type="ECO:0000313" key="7">
    <source>
        <dbReference type="EMBL" id="GLP94996.1"/>
    </source>
</evidence>
<reference evidence="7" key="2">
    <citation type="submission" date="2023-01" db="EMBL/GenBank/DDBJ databases">
        <title>Draft genome sequence of Paraferrimonas sedimenticola strain NBRC 101628.</title>
        <authorList>
            <person name="Sun Q."/>
            <person name="Mori K."/>
        </authorList>
    </citation>
    <scope>NUCLEOTIDE SEQUENCE</scope>
    <source>
        <strain evidence="7">NBRC 101628</strain>
    </source>
</reference>
<name>A0AA37RRG9_9GAMM</name>
<gene>
    <name evidence="7" type="primary">cheR</name>
    <name evidence="7" type="ORF">GCM10007895_03020</name>
</gene>
<comment type="catalytic activity">
    <reaction evidence="1">
        <text>L-glutamyl-[protein] + S-adenosyl-L-methionine = [protein]-L-glutamate 5-O-methyl ester + S-adenosyl-L-homocysteine</text>
        <dbReference type="Rhea" id="RHEA:24452"/>
        <dbReference type="Rhea" id="RHEA-COMP:10208"/>
        <dbReference type="Rhea" id="RHEA-COMP:10311"/>
        <dbReference type="ChEBI" id="CHEBI:29973"/>
        <dbReference type="ChEBI" id="CHEBI:57856"/>
        <dbReference type="ChEBI" id="CHEBI:59789"/>
        <dbReference type="ChEBI" id="CHEBI:82795"/>
        <dbReference type="EC" id="2.1.1.80"/>
    </reaction>
</comment>
<keyword evidence="4" id="KW-0808">Transferase</keyword>
<reference evidence="7" key="1">
    <citation type="journal article" date="2014" name="Int. J. Syst. Evol. Microbiol.">
        <title>Complete genome sequence of Corynebacterium casei LMG S-19264T (=DSM 44701T), isolated from a smear-ripened cheese.</title>
        <authorList>
            <consortium name="US DOE Joint Genome Institute (JGI-PGF)"/>
            <person name="Walter F."/>
            <person name="Albersmeier A."/>
            <person name="Kalinowski J."/>
            <person name="Ruckert C."/>
        </authorList>
    </citation>
    <scope>NUCLEOTIDE SEQUENCE</scope>
    <source>
        <strain evidence="7">NBRC 101628</strain>
    </source>
</reference>
<sequence length="297" mass="33594">MPDSARRMIEYSGGMQTPSIKPVAEISHSMYLDFCRFLEQHSGIVLGESKQYLVRSRLASLAQQESFGSIEDMLSQVMRNGRSALRSQVIDAMTTNETFWFRDTFPYQLLSDTLLPEFRQLTRPVKIWSAACSSGQEPFSMAMIIDEFKRANPGLLKQDPNILASDISESMLSQCREASYDGLAVSRGLCSERLQRHFKQGTDGRYLVNANLRKYVEFRRHNLTDSSLLLGKFDIVFCRNVLIYFSAETKRLILRQIAAALQPGGILVLGSSESLAGISDEFKMIRASSGFYYQKQS</sequence>
<dbReference type="PANTHER" id="PTHR24422:SF21">
    <property type="entry name" value="CHEMOTAXIS PROTEIN METHYLTRANSFERASE 1"/>
    <property type="match status" value="1"/>
</dbReference>
<dbReference type="Gene3D" id="1.10.155.10">
    <property type="entry name" value="Chemotaxis receptor methyltransferase CheR, N-terminal domain"/>
    <property type="match status" value="1"/>
</dbReference>
<dbReference type="SUPFAM" id="SSF53335">
    <property type="entry name" value="S-adenosyl-L-methionine-dependent methyltransferases"/>
    <property type="match status" value="1"/>
</dbReference>
<dbReference type="Pfam" id="PF03705">
    <property type="entry name" value="CheR_N"/>
    <property type="match status" value="1"/>
</dbReference>
<evidence type="ECO:0000256" key="3">
    <source>
        <dbReference type="ARBA" id="ARBA00022603"/>
    </source>
</evidence>
<dbReference type="Proteomes" id="UP001161422">
    <property type="component" value="Unassembled WGS sequence"/>
</dbReference>
<keyword evidence="3" id="KW-0489">Methyltransferase</keyword>
<dbReference type="PROSITE" id="PS50123">
    <property type="entry name" value="CHER"/>
    <property type="match status" value="1"/>
</dbReference>
<evidence type="ECO:0000256" key="2">
    <source>
        <dbReference type="ARBA" id="ARBA00012534"/>
    </source>
</evidence>
<organism evidence="7 8">
    <name type="scientific">Paraferrimonas sedimenticola</name>
    <dbReference type="NCBI Taxonomy" id="375674"/>
    <lineage>
        <taxon>Bacteria</taxon>
        <taxon>Pseudomonadati</taxon>
        <taxon>Pseudomonadota</taxon>
        <taxon>Gammaproteobacteria</taxon>
        <taxon>Alteromonadales</taxon>
        <taxon>Ferrimonadaceae</taxon>
        <taxon>Paraferrimonas</taxon>
    </lineage>
</organism>
<accession>A0AA37RRG9</accession>
<protein>
    <recommendedName>
        <fullName evidence="2">protein-glutamate O-methyltransferase</fullName>
        <ecNumber evidence="2">2.1.1.80</ecNumber>
    </recommendedName>
</protein>
<dbReference type="EMBL" id="BSNC01000001">
    <property type="protein sequence ID" value="GLP94996.1"/>
    <property type="molecule type" value="Genomic_DNA"/>
</dbReference>
<dbReference type="PANTHER" id="PTHR24422">
    <property type="entry name" value="CHEMOTAXIS PROTEIN METHYLTRANSFERASE"/>
    <property type="match status" value="1"/>
</dbReference>
<evidence type="ECO:0000259" key="6">
    <source>
        <dbReference type="PROSITE" id="PS50123"/>
    </source>
</evidence>
<feature type="domain" description="CheR-type methyltransferase" evidence="6">
    <location>
        <begin position="19"/>
        <end position="297"/>
    </location>
</feature>
<comment type="caution">
    <text evidence="7">The sequence shown here is derived from an EMBL/GenBank/DDBJ whole genome shotgun (WGS) entry which is preliminary data.</text>
</comment>
<keyword evidence="5" id="KW-0949">S-adenosyl-L-methionine</keyword>
<dbReference type="InterPro" id="IPR036804">
    <property type="entry name" value="CheR_N_sf"/>
</dbReference>
<proteinExistence type="predicted"/>
<evidence type="ECO:0000313" key="8">
    <source>
        <dbReference type="Proteomes" id="UP001161422"/>
    </source>
</evidence>
<dbReference type="Gene3D" id="3.40.50.150">
    <property type="entry name" value="Vaccinia Virus protein VP39"/>
    <property type="match status" value="1"/>
</dbReference>
<dbReference type="SMART" id="SM00138">
    <property type="entry name" value="MeTrc"/>
    <property type="match status" value="1"/>
</dbReference>
<dbReference type="GO" id="GO:0008983">
    <property type="term" value="F:protein-glutamate O-methyltransferase activity"/>
    <property type="evidence" value="ECO:0007669"/>
    <property type="project" value="UniProtKB-EC"/>
</dbReference>
<keyword evidence="8" id="KW-1185">Reference proteome</keyword>
<dbReference type="GO" id="GO:0032259">
    <property type="term" value="P:methylation"/>
    <property type="evidence" value="ECO:0007669"/>
    <property type="project" value="UniProtKB-KW"/>
</dbReference>
<dbReference type="PRINTS" id="PR00996">
    <property type="entry name" value="CHERMTFRASE"/>
</dbReference>
<dbReference type="AlphaFoldDB" id="A0AA37RRG9"/>
<evidence type="ECO:0000256" key="5">
    <source>
        <dbReference type="ARBA" id="ARBA00022691"/>
    </source>
</evidence>
<evidence type="ECO:0000256" key="1">
    <source>
        <dbReference type="ARBA" id="ARBA00001541"/>
    </source>
</evidence>
<dbReference type="EC" id="2.1.1.80" evidence="2"/>
<dbReference type="InterPro" id="IPR029063">
    <property type="entry name" value="SAM-dependent_MTases_sf"/>
</dbReference>
<dbReference type="CDD" id="cd02440">
    <property type="entry name" value="AdoMet_MTases"/>
    <property type="match status" value="1"/>
</dbReference>
<dbReference type="Pfam" id="PF01739">
    <property type="entry name" value="CheR"/>
    <property type="match status" value="1"/>
</dbReference>
<dbReference type="InterPro" id="IPR022642">
    <property type="entry name" value="CheR_C"/>
</dbReference>
<dbReference type="InterPro" id="IPR022641">
    <property type="entry name" value="CheR_N"/>
</dbReference>
<dbReference type="InterPro" id="IPR000780">
    <property type="entry name" value="CheR_MeTrfase"/>
</dbReference>